<comment type="similarity">
    <text evidence="4 7">Belongs to the glucosamine/galactosamine-6-phosphate isomerase family. 6-phosphogluconolactonase subfamily.</text>
</comment>
<evidence type="ECO:0000256" key="6">
    <source>
        <dbReference type="ARBA" id="ARBA00020337"/>
    </source>
</evidence>
<dbReference type="InterPro" id="IPR006148">
    <property type="entry name" value="Glc/Gal-6P_isomerase"/>
</dbReference>
<gene>
    <name evidence="7 9" type="primary">pgl</name>
    <name evidence="9" type="ORF">BAR1_07405</name>
</gene>
<feature type="domain" description="Glucosamine/galactosamine-6-phosphate isomerase" evidence="8">
    <location>
        <begin position="7"/>
        <end position="218"/>
    </location>
</feature>
<dbReference type="OrthoDB" id="9810967at2"/>
<dbReference type="Gene3D" id="3.40.50.1360">
    <property type="match status" value="1"/>
</dbReference>
<protein>
    <recommendedName>
        <fullName evidence="6 7">6-phosphogluconolactonase</fullName>
        <shortName evidence="7">6PGL</shortName>
        <ecNumber evidence="5 7">3.1.1.31</ecNumber>
    </recommendedName>
</protein>
<evidence type="ECO:0000256" key="4">
    <source>
        <dbReference type="ARBA" id="ARBA00010662"/>
    </source>
</evidence>
<dbReference type="UniPathway" id="UPA00115">
    <property type="reaction ID" value="UER00409"/>
</dbReference>
<dbReference type="GO" id="GO:0006098">
    <property type="term" value="P:pentose-phosphate shunt"/>
    <property type="evidence" value="ECO:0007669"/>
    <property type="project" value="UniProtKB-UniPathway"/>
</dbReference>
<dbReference type="SUPFAM" id="SSF100950">
    <property type="entry name" value="NagB/RpiA/CoA transferase-like"/>
    <property type="match status" value="1"/>
</dbReference>
<proteinExistence type="inferred from homology"/>
<evidence type="ECO:0000313" key="9">
    <source>
        <dbReference type="EMBL" id="AXX97771.1"/>
    </source>
</evidence>
<dbReference type="InterPro" id="IPR039104">
    <property type="entry name" value="6PGL"/>
</dbReference>
<dbReference type="PANTHER" id="PTHR11054:SF0">
    <property type="entry name" value="6-PHOSPHOGLUCONOLACTONASE"/>
    <property type="match status" value="1"/>
</dbReference>
<dbReference type="RefSeq" id="WP_118942428.1">
    <property type="nucleotide sequence ID" value="NZ_CP032125.1"/>
</dbReference>
<evidence type="ECO:0000256" key="7">
    <source>
        <dbReference type="RuleBase" id="RU365095"/>
    </source>
</evidence>
<organism evidence="9 10">
    <name type="scientific">Profundibacter amoris</name>
    <dbReference type="NCBI Taxonomy" id="2171755"/>
    <lineage>
        <taxon>Bacteria</taxon>
        <taxon>Pseudomonadati</taxon>
        <taxon>Pseudomonadota</taxon>
        <taxon>Alphaproteobacteria</taxon>
        <taxon>Rhodobacterales</taxon>
        <taxon>Paracoccaceae</taxon>
        <taxon>Profundibacter</taxon>
    </lineage>
</organism>
<dbReference type="KEGG" id="pamo:BAR1_07405"/>
<comment type="function">
    <text evidence="2 7">Hydrolysis of 6-phosphogluconolactone to 6-phosphogluconate.</text>
</comment>
<comment type="catalytic activity">
    <reaction evidence="1 7">
        <text>6-phospho-D-glucono-1,5-lactone + H2O = 6-phospho-D-gluconate + H(+)</text>
        <dbReference type="Rhea" id="RHEA:12556"/>
        <dbReference type="ChEBI" id="CHEBI:15377"/>
        <dbReference type="ChEBI" id="CHEBI:15378"/>
        <dbReference type="ChEBI" id="CHEBI:57955"/>
        <dbReference type="ChEBI" id="CHEBI:58759"/>
        <dbReference type="EC" id="3.1.1.31"/>
    </reaction>
</comment>
<name>A0A347UFZ3_9RHOB</name>
<dbReference type="CDD" id="cd01400">
    <property type="entry name" value="6PGL"/>
    <property type="match status" value="1"/>
</dbReference>
<dbReference type="InterPro" id="IPR005900">
    <property type="entry name" value="6-phosphogluconolactonase_DevB"/>
</dbReference>
<evidence type="ECO:0000256" key="3">
    <source>
        <dbReference type="ARBA" id="ARBA00004961"/>
    </source>
</evidence>
<keyword evidence="10" id="KW-1185">Reference proteome</keyword>
<dbReference type="GO" id="GO:0017057">
    <property type="term" value="F:6-phosphogluconolactonase activity"/>
    <property type="evidence" value="ECO:0007669"/>
    <property type="project" value="UniProtKB-UniRule"/>
</dbReference>
<evidence type="ECO:0000256" key="2">
    <source>
        <dbReference type="ARBA" id="ARBA00002681"/>
    </source>
</evidence>
<dbReference type="AlphaFoldDB" id="A0A347UFZ3"/>
<dbReference type="Proteomes" id="UP000261704">
    <property type="component" value="Chromosome"/>
</dbReference>
<comment type="pathway">
    <text evidence="3 7">Carbohydrate degradation; pentose phosphate pathway; D-ribulose 5-phosphate from D-glucose 6-phosphate (oxidative stage): step 2/3.</text>
</comment>
<reference evidence="9 10" key="1">
    <citation type="submission" date="2018-09" db="EMBL/GenBank/DDBJ databases">
        <title>Profundibacter amoris BAR1 gen. nov., sp. nov., a new member of the Roseobacter clade isolated at Lokis Castle Vent Field on the Arctic Mid-Oceanic Ridge.</title>
        <authorList>
            <person name="Le Moine Bauer S."/>
            <person name="Sjoeberg A.G."/>
            <person name="L'Haridon S."/>
            <person name="Stokke R."/>
            <person name="Roalkvam I."/>
            <person name="Steen I.H."/>
            <person name="Dahle H."/>
        </authorList>
    </citation>
    <scope>NUCLEOTIDE SEQUENCE [LARGE SCALE GENOMIC DNA]</scope>
    <source>
        <strain evidence="9 10">BAR1</strain>
    </source>
</reference>
<sequence length="226" mass="24422">MKKIKYPDSEMMAMDLADILAAELNGILNTKERVTLVVPGGTTPGPVFDILSGVRLDWSRVNILLTDERWVPEDDPRSNTRLVREHLLVDRAAEATFIPLYAPIKTPEEALADLSKPIGPLLPIDVLVLGMGLDMHTASLFPGADNLEAAMADDAPILMPMRAKGAGGPRVTLTAPVLKGAMSTHVVYIGKAKNKALKKALKINDPLRAPISAFLKGATAHWTPHK</sequence>
<dbReference type="InterPro" id="IPR037171">
    <property type="entry name" value="NagB/RpiA_transferase-like"/>
</dbReference>
<evidence type="ECO:0000259" key="8">
    <source>
        <dbReference type="Pfam" id="PF01182"/>
    </source>
</evidence>
<evidence type="ECO:0000313" key="10">
    <source>
        <dbReference type="Proteomes" id="UP000261704"/>
    </source>
</evidence>
<dbReference type="PANTHER" id="PTHR11054">
    <property type="entry name" value="6-PHOSPHOGLUCONOLACTONASE"/>
    <property type="match status" value="1"/>
</dbReference>
<dbReference type="GO" id="GO:0005975">
    <property type="term" value="P:carbohydrate metabolic process"/>
    <property type="evidence" value="ECO:0007669"/>
    <property type="project" value="UniProtKB-UniRule"/>
</dbReference>
<dbReference type="EMBL" id="CP032125">
    <property type="protein sequence ID" value="AXX97771.1"/>
    <property type="molecule type" value="Genomic_DNA"/>
</dbReference>
<dbReference type="Pfam" id="PF01182">
    <property type="entry name" value="Glucosamine_iso"/>
    <property type="match status" value="1"/>
</dbReference>
<accession>A0A347UFZ3</accession>
<dbReference type="NCBIfam" id="TIGR01198">
    <property type="entry name" value="pgl"/>
    <property type="match status" value="1"/>
</dbReference>
<evidence type="ECO:0000256" key="5">
    <source>
        <dbReference type="ARBA" id="ARBA00013198"/>
    </source>
</evidence>
<dbReference type="EC" id="3.1.1.31" evidence="5 7"/>
<keyword evidence="7 9" id="KW-0378">Hydrolase</keyword>
<evidence type="ECO:0000256" key="1">
    <source>
        <dbReference type="ARBA" id="ARBA00000832"/>
    </source>
</evidence>